<feature type="binding site" evidence="15">
    <location>
        <position position="654"/>
    </location>
    <ligand>
        <name>NADP(+)</name>
        <dbReference type="ChEBI" id="CHEBI:58349"/>
    </ligand>
</feature>
<dbReference type="InterPro" id="IPR023208">
    <property type="entry name" value="P450R"/>
</dbReference>
<feature type="domain" description="FAD-binding FR-type" evidence="20">
    <location>
        <begin position="290"/>
        <end position="537"/>
    </location>
</feature>
<dbReference type="CDD" id="cd11660">
    <property type="entry name" value="SANT_TRF"/>
    <property type="match status" value="1"/>
</dbReference>
<dbReference type="EC" id="1.6.2.4" evidence="15"/>
<keyword evidence="13" id="KW-0539">Nucleus</keyword>
<dbReference type="Pfam" id="PF00258">
    <property type="entry name" value="Flavodoxin_1"/>
    <property type="match status" value="1"/>
</dbReference>
<dbReference type="InterPro" id="IPR003097">
    <property type="entry name" value="CysJ-like_FAD-binding"/>
</dbReference>
<keyword evidence="8 15" id="KW-0521">NADP</keyword>
<feature type="binding site" evidence="15">
    <location>
        <begin position="488"/>
        <end position="490"/>
    </location>
    <ligand>
        <name>FAD</name>
        <dbReference type="ChEBI" id="CHEBI:57692"/>
    </ligand>
</feature>
<keyword evidence="9 15" id="KW-1133">Transmembrane helix</keyword>
<dbReference type="Pfam" id="PF00175">
    <property type="entry name" value="NAD_binding_1"/>
    <property type="match status" value="1"/>
</dbReference>
<feature type="compositionally biased region" description="Polar residues" evidence="16">
    <location>
        <begin position="1154"/>
        <end position="1163"/>
    </location>
</feature>
<dbReference type="PRINTS" id="PR00369">
    <property type="entry name" value="FLAVODOXIN"/>
</dbReference>
<comment type="similarity">
    <text evidence="15">In the C-terminal section; belongs to the flavoprotein pyridine nucleotide cytochrome reductase family.</text>
</comment>
<evidence type="ECO:0000313" key="22">
    <source>
        <dbReference type="Proteomes" id="UP000187203"/>
    </source>
</evidence>
<dbReference type="PROSITE" id="PS51384">
    <property type="entry name" value="FAD_FR"/>
    <property type="match status" value="1"/>
</dbReference>
<feature type="binding site" evidence="15">
    <location>
        <begin position="183"/>
        <end position="192"/>
    </location>
    <ligand>
        <name>FMN</name>
        <dbReference type="ChEBI" id="CHEBI:58210"/>
    </ligand>
</feature>
<keyword evidence="10 15" id="KW-0560">Oxidoreductase</keyword>
<evidence type="ECO:0000256" key="8">
    <source>
        <dbReference type="ARBA" id="ARBA00022857"/>
    </source>
</evidence>
<feature type="region of interest" description="Disordered" evidence="16">
    <location>
        <begin position="965"/>
        <end position="1233"/>
    </location>
</feature>
<feature type="compositionally biased region" description="Polar residues" evidence="16">
    <location>
        <begin position="1195"/>
        <end position="1230"/>
    </location>
</feature>
<dbReference type="InterPro" id="IPR017938">
    <property type="entry name" value="Riboflavin_synthase-like_b-brl"/>
</dbReference>
<dbReference type="SUPFAM" id="SSF46689">
    <property type="entry name" value="Homeodomain-like"/>
    <property type="match status" value="1"/>
</dbReference>
<evidence type="ECO:0000256" key="15">
    <source>
        <dbReference type="HAMAP-Rule" id="MF_03212"/>
    </source>
</evidence>
<evidence type="ECO:0000256" key="2">
    <source>
        <dbReference type="ARBA" id="ARBA00004131"/>
    </source>
</evidence>
<feature type="compositionally biased region" description="Polar residues" evidence="16">
    <location>
        <begin position="1343"/>
        <end position="1364"/>
    </location>
</feature>
<dbReference type="InterPro" id="IPR001433">
    <property type="entry name" value="OxRdtase_FAD/NAD-bd"/>
</dbReference>
<feature type="region of interest" description="Disordered" evidence="16">
    <location>
        <begin position="813"/>
        <end position="832"/>
    </location>
</feature>
<evidence type="ECO:0000256" key="10">
    <source>
        <dbReference type="ARBA" id="ARBA00023002"/>
    </source>
</evidence>
<keyword evidence="6 15" id="KW-0256">Endoplasmic reticulum</keyword>
<dbReference type="Proteomes" id="UP000187203">
    <property type="component" value="Unassembled WGS sequence"/>
</dbReference>
<dbReference type="Gene3D" id="3.40.50.360">
    <property type="match status" value="1"/>
</dbReference>
<dbReference type="PANTHER" id="PTHR19384:SF111">
    <property type="entry name" value="NADPH--CYTOCHROME P450 REDUCTASE 1"/>
    <property type="match status" value="1"/>
</dbReference>
<dbReference type="PROSITE" id="PS51294">
    <property type="entry name" value="HTH_MYB"/>
    <property type="match status" value="1"/>
</dbReference>
<dbReference type="InterPro" id="IPR001709">
    <property type="entry name" value="Flavoprot_Pyr_Nucl_cyt_Rdtase"/>
</dbReference>
<feature type="compositionally biased region" description="Polar residues" evidence="16">
    <location>
        <begin position="965"/>
        <end position="1087"/>
    </location>
</feature>
<organism evidence="21 22">
    <name type="scientific">Corchorus olitorius</name>
    <dbReference type="NCBI Taxonomy" id="93759"/>
    <lineage>
        <taxon>Eukaryota</taxon>
        <taxon>Viridiplantae</taxon>
        <taxon>Streptophyta</taxon>
        <taxon>Embryophyta</taxon>
        <taxon>Tracheophyta</taxon>
        <taxon>Spermatophyta</taxon>
        <taxon>Magnoliopsida</taxon>
        <taxon>eudicotyledons</taxon>
        <taxon>Gunneridae</taxon>
        <taxon>Pentapetalae</taxon>
        <taxon>rosids</taxon>
        <taxon>malvids</taxon>
        <taxon>Malvales</taxon>
        <taxon>Malvaceae</taxon>
        <taxon>Grewioideae</taxon>
        <taxon>Apeibeae</taxon>
        <taxon>Corchorus</taxon>
    </lineage>
</organism>
<dbReference type="InterPro" id="IPR001094">
    <property type="entry name" value="Flavdoxin-like"/>
</dbReference>
<dbReference type="Gene3D" id="2.40.30.10">
    <property type="entry name" value="Translation factors"/>
    <property type="match status" value="1"/>
</dbReference>
<feature type="binding site" evidence="15">
    <location>
        <position position="551"/>
    </location>
    <ligand>
        <name>NADP(+)</name>
        <dbReference type="ChEBI" id="CHEBI:58349"/>
    </ligand>
</feature>
<dbReference type="SUPFAM" id="SSF52218">
    <property type="entry name" value="Flavoproteins"/>
    <property type="match status" value="1"/>
</dbReference>
<dbReference type="InterPro" id="IPR008254">
    <property type="entry name" value="Flavodoxin/NO_synth"/>
</dbReference>
<feature type="binding site" evidence="15">
    <location>
        <begin position="90"/>
        <end position="95"/>
    </location>
    <ligand>
        <name>FMN</name>
        <dbReference type="ChEBI" id="CHEBI:58210"/>
    </ligand>
</feature>
<dbReference type="InterPro" id="IPR001005">
    <property type="entry name" value="SANT/Myb"/>
</dbReference>
<dbReference type="GO" id="GO:0005829">
    <property type="term" value="C:cytosol"/>
    <property type="evidence" value="ECO:0007669"/>
    <property type="project" value="TreeGrafter"/>
</dbReference>
<evidence type="ECO:0000256" key="7">
    <source>
        <dbReference type="ARBA" id="ARBA00022827"/>
    </source>
</evidence>
<dbReference type="PROSITE" id="PS50090">
    <property type="entry name" value="MYB_LIKE"/>
    <property type="match status" value="1"/>
</dbReference>
<evidence type="ECO:0000259" key="18">
    <source>
        <dbReference type="PROSITE" id="PS50902"/>
    </source>
</evidence>
<feature type="binding site" evidence="15">
    <location>
        <begin position="504"/>
        <end position="507"/>
    </location>
    <ligand>
        <name>FAD</name>
        <dbReference type="ChEBI" id="CHEBI:57692"/>
    </ligand>
</feature>
<dbReference type="SUPFAM" id="SSF63380">
    <property type="entry name" value="Riboflavin synthase domain-like"/>
    <property type="match status" value="1"/>
</dbReference>
<feature type="region of interest" description="Disordered" evidence="16">
    <location>
        <begin position="849"/>
        <end position="878"/>
    </location>
</feature>
<dbReference type="GO" id="GO:0050661">
    <property type="term" value="F:NADP binding"/>
    <property type="evidence" value="ECO:0007669"/>
    <property type="project" value="UniProtKB-UniRule"/>
</dbReference>
<feature type="region of interest" description="Disordered" evidence="16">
    <location>
        <begin position="1445"/>
        <end position="1468"/>
    </location>
</feature>
<evidence type="ECO:0000256" key="14">
    <source>
        <dbReference type="ARBA" id="ARBA00053665"/>
    </source>
</evidence>
<protein>
    <recommendedName>
        <fullName evidence="15">NADPH--cytochrome P450 reductase</fullName>
        <shortName evidence="15">CPR</shortName>
        <shortName evidence="15">P450R</shortName>
        <ecNumber evidence="15">1.6.2.4</ecNumber>
    </recommendedName>
</protein>
<comment type="similarity">
    <text evidence="15">In the N-terminal section; belongs to the flavodoxin family.</text>
</comment>
<feature type="domain" description="HTH myb-type" evidence="19">
    <location>
        <begin position="868"/>
        <end position="925"/>
    </location>
</feature>
<feature type="binding site" evidence="15">
    <location>
        <begin position="145"/>
        <end position="148"/>
    </location>
    <ligand>
        <name>FMN</name>
        <dbReference type="ChEBI" id="CHEBI:58210"/>
    </ligand>
</feature>
<evidence type="ECO:0000256" key="3">
    <source>
        <dbReference type="ARBA" id="ARBA00022630"/>
    </source>
</evidence>
<feature type="domain" description="Flavodoxin-like" evidence="18">
    <location>
        <begin position="84"/>
        <end position="234"/>
    </location>
</feature>
<dbReference type="Gene3D" id="1.20.990.10">
    <property type="entry name" value="NADPH-cytochrome p450 Reductase, Chain A, domain 3"/>
    <property type="match status" value="1"/>
</dbReference>
<comment type="similarity">
    <text evidence="15">Belongs to the NADPH--cytochrome P450 reductase family.</text>
</comment>
<feature type="binding site" evidence="15">
    <location>
        <begin position="618"/>
        <end position="622"/>
    </location>
    <ligand>
        <name>NADP(+)</name>
        <dbReference type="ChEBI" id="CHEBI:58349"/>
    </ligand>
</feature>
<gene>
    <name evidence="21" type="ORF">COLO4_35252</name>
</gene>
<dbReference type="InterPro" id="IPR039261">
    <property type="entry name" value="FNR_nucleotide-bd"/>
</dbReference>
<name>A0A1R3GHQ2_9ROSI</name>
<dbReference type="PROSITE" id="PS50902">
    <property type="entry name" value="FLAVODOXIN_LIKE"/>
    <property type="match status" value="1"/>
</dbReference>
<dbReference type="Gene3D" id="3.40.50.80">
    <property type="entry name" value="Nucleotide-binding domain of ferredoxin-NADP reductase (FNR) module"/>
    <property type="match status" value="1"/>
</dbReference>
<dbReference type="GO" id="GO:0005789">
    <property type="term" value="C:endoplasmic reticulum membrane"/>
    <property type="evidence" value="ECO:0007669"/>
    <property type="project" value="UniProtKB-SubCell"/>
</dbReference>
<keyword evidence="12 15" id="KW-0472">Membrane</keyword>
<feature type="region of interest" description="Disordered" evidence="16">
    <location>
        <begin position="1320"/>
        <end position="1427"/>
    </location>
</feature>
<accession>A0A1R3GHQ2</accession>
<comment type="function">
    <text evidence="14">This enzyme is required for electron transfer from NADP to cytochrome P450 in microsomes. It can also provide electron transfer to heme oxygenase and cytochrome B5. Reduces a variety of substrates in vitro, such as cytochrome c, feericyanide and dichloroindophenol.</text>
</comment>
<evidence type="ECO:0000313" key="21">
    <source>
        <dbReference type="EMBL" id="OMO57587.1"/>
    </source>
</evidence>
<dbReference type="OrthoDB" id="1856718at2759"/>
<feature type="compositionally biased region" description="Low complexity" evidence="16">
    <location>
        <begin position="1168"/>
        <end position="1178"/>
    </location>
</feature>
<evidence type="ECO:0000259" key="17">
    <source>
        <dbReference type="PROSITE" id="PS50090"/>
    </source>
</evidence>
<comment type="caution">
    <text evidence="15">Lacks conserved residue(s) required for the propagation of feature annotation.</text>
</comment>
<keyword evidence="5 15" id="KW-0812">Transmembrane</keyword>
<feature type="binding site" evidence="15">
    <location>
        <begin position="470"/>
        <end position="473"/>
    </location>
    <ligand>
        <name>FAD</name>
        <dbReference type="ChEBI" id="CHEBI:57692"/>
    </ligand>
</feature>
<evidence type="ECO:0000256" key="9">
    <source>
        <dbReference type="ARBA" id="ARBA00022989"/>
    </source>
</evidence>
<keyword evidence="22" id="KW-1185">Reference proteome</keyword>
<comment type="catalytic activity">
    <reaction evidence="15">
        <text>2 oxidized [cytochrome P450] + NADPH = 2 reduced [cytochrome P450] + NADP(+) + H(+)</text>
        <dbReference type="Rhea" id="RHEA:24040"/>
        <dbReference type="Rhea" id="RHEA-COMP:14627"/>
        <dbReference type="Rhea" id="RHEA-COMP:14628"/>
        <dbReference type="ChEBI" id="CHEBI:15378"/>
        <dbReference type="ChEBI" id="CHEBI:55376"/>
        <dbReference type="ChEBI" id="CHEBI:57783"/>
        <dbReference type="ChEBI" id="CHEBI:58349"/>
        <dbReference type="ChEBI" id="CHEBI:60344"/>
        <dbReference type="EC" id="1.6.2.4"/>
    </reaction>
</comment>
<evidence type="ECO:0000256" key="13">
    <source>
        <dbReference type="ARBA" id="ARBA00023242"/>
    </source>
</evidence>
<dbReference type="GO" id="GO:0005634">
    <property type="term" value="C:nucleus"/>
    <property type="evidence" value="ECO:0007669"/>
    <property type="project" value="UniProtKB-SubCell"/>
</dbReference>
<keyword evidence="3 15" id="KW-0285">Flavoprotein</keyword>
<dbReference type="Pfam" id="PF00667">
    <property type="entry name" value="FAD_binding_1"/>
    <property type="match status" value="1"/>
</dbReference>
<dbReference type="PRINTS" id="PR00371">
    <property type="entry name" value="FPNCR"/>
</dbReference>
<dbReference type="InterPro" id="IPR029039">
    <property type="entry name" value="Flavoprotein-like_sf"/>
</dbReference>
<comment type="cofactor">
    <cofactor evidence="15">
        <name>FMN</name>
        <dbReference type="ChEBI" id="CHEBI:58210"/>
    </cofactor>
    <text evidence="15">Binds 1 FMN per monomer.</text>
</comment>
<dbReference type="CDD" id="cd06204">
    <property type="entry name" value="CYPOR"/>
    <property type="match status" value="1"/>
</dbReference>
<feature type="domain" description="Myb-like" evidence="17">
    <location>
        <begin position="867"/>
        <end position="917"/>
    </location>
</feature>
<dbReference type="GO" id="GO:0003958">
    <property type="term" value="F:NADPH-hemoprotein reductase activity"/>
    <property type="evidence" value="ECO:0007669"/>
    <property type="project" value="UniProtKB-UniRule"/>
</dbReference>
<dbReference type="HAMAP" id="MF_03212">
    <property type="entry name" value="NCPR"/>
    <property type="match status" value="1"/>
</dbReference>
<reference evidence="22" key="1">
    <citation type="submission" date="2013-09" db="EMBL/GenBank/DDBJ databases">
        <title>Corchorus olitorius genome sequencing.</title>
        <authorList>
            <person name="Alam M."/>
            <person name="Haque M.S."/>
            <person name="Islam M.S."/>
            <person name="Emdad E.M."/>
            <person name="Islam M.M."/>
            <person name="Ahmed B."/>
            <person name="Halim A."/>
            <person name="Hossen Q.M.M."/>
            <person name="Hossain M.Z."/>
            <person name="Ahmed R."/>
            <person name="Khan M.M."/>
            <person name="Islam R."/>
            <person name="Rashid M.M."/>
            <person name="Khan S.A."/>
            <person name="Rahman M.S."/>
            <person name="Alam M."/>
            <person name="Yahiya A.S."/>
            <person name="Khan M.S."/>
            <person name="Azam M.S."/>
            <person name="Haque T."/>
            <person name="Lashkar M.Z.H."/>
            <person name="Akhand A.I."/>
            <person name="Morshed G."/>
            <person name="Roy S."/>
            <person name="Uddin K.S."/>
            <person name="Rabeya T."/>
            <person name="Hossain A.S."/>
            <person name="Chowdhury A."/>
            <person name="Snigdha A.R."/>
            <person name="Mortoza M.S."/>
            <person name="Matin S.A."/>
            <person name="Hoque S.M.E."/>
            <person name="Islam M.K."/>
            <person name="Roy D.K."/>
            <person name="Haider R."/>
            <person name="Moosa M.M."/>
            <person name="Elias S.M."/>
            <person name="Hasan A.M."/>
            <person name="Jahan S."/>
            <person name="Shafiuddin M."/>
            <person name="Mahmood N."/>
            <person name="Shommy N.S."/>
        </authorList>
    </citation>
    <scope>NUCLEOTIDE SEQUENCE [LARGE SCALE GENOMIC DNA]</scope>
    <source>
        <strain evidence="22">cv. O-4</strain>
    </source>
</reference>
<feature type="compositionally biased region" description="Polar residues" evidence="16">
    <location>
        <begin position="1098"/>
        <end position="1118"/>
    </location>
</feature>
<sequence length="1505" mass="161908">MSSSSDLVKFVESTLGVSLGGSVTDSMLVIATTSLAVILGFLVFLWKKSASGRSRDIKPLVAPKPVSLKDEDDDAVTAAGKTKVTIFYGTQTGTAEGFAKALAEEIKARYEKAAVKVVDLDDYAADDEQYEEKLKKETLAFFMVATYGDGEPTDNAARFYKWFTEGNEREPWLQQLTYGVFGLGNRQYEHFNKIAKVLDEQLVEQGAKRLIEVGLGDDDQCIEDDFAAWRELLWPELDQLLRDEDDANTVSTPYTAAIPEYRVVIHDPAVVHIEDNYSNKTNGNASYDIHHPCRVNVAVQRELHTPESDRSCIHLEFDTSGTGITYETGDHVGVYAENCIETVEEGARLLGQPLDLLFSLHTDNEDGTPLGSSLPPPFPGPCTLRTALGRYADLLNPPRKASLIALAAHATEPAEAEKLKFLSSPQGKDEYAQWVVGSQRSLLEVMAEFPSAKPPLGVFFAAVAPHLQPRYYSISSSPRFAPHRVHVTCALVYGPTPTGRIHRGVCSTWMKNAVPSEKSHDCSSAPIFIRQSNFKLPTDPSVPVIMIGPGTGLAPFRGFLQERMALKEDGGQLGPSLLFFGCRNRRMDFIYEDELNNFVEQGALSELIVAFSREGPQKEYVQHKMMDKAAEVWSLISKGGYLYVCGDAKGMARDVHRTLHTIVQEQEGVDSSKAESMVKKLQMDGRYLRDVWYTATTILALLNEISQNADVELNWNALVNKTSTGISNAREYQMLWRHLAYRDELVEKFEDGAEPLDDDSDLEYELEPFPFSSEATAEAAACVKVLIASGFPSDSSLHNSSTVEAPLTINIPNGQSFRASSDNSHPTSSMRGMNITVPVSVQRQIVPAVTSAEPSLEGNGPGSANLPPRRKRKPWSDAEDTELHAAVKKYGVGNWAAMLRGGDFKGERTTSQLSQRWAIIKKRNNLNVEATPTASQLSEAQLATRSALFIALDMTDKNLTAGCTNNPGLKTAPSNSALPTTSGEALGLAQSQQGHVASVQAQTQPQQGPSTSVSAKNQPQKGPNAALLSQNQPQQGPTTSVSAKNQPKKGSNTALPSQNQPQQGSTVSVSSQNQRQLGPTTSISAKNQPPKGPIGAIPTQNQPQQGPIASDLPQNQPQKGPITALPAQTQPQKGPITALPAQTQPQKGPITALPAQTQPQKVATTALPGQSQPQQGPSTSVLTNNQPQKGPITALPSQNLSRQGSVASVQVPNQSQQGPVTTKTSPQASSAGPWKCRVMKKPAAKSFSILDATAVAAGARIAGPRTAASFLKAAQSSHAIHIMTSGASSVKPLMPSGASEVHSNVQCVSADLTAEPVASPVATSSTLHPGSVRSAIQRAEDTPSPSSSLNVSIQQSNAVTSSPTVEGLVNEEPEAAGEDKGSVSDSLPRETIPENRACVPQNDTGEAVDKNEPAVSNQESDSKNYEGEIRVSVSDSLYKEPVQENGACMPQNEPGEGVKEHKPPTSNEECELKDVEAVAECPNEKPLVEGNQVDVAVNLGEESQK</sequence>
<evidence type="ECO:0000259" key="19">
    <source>
        <dbReference type="PROSITE" id="PS51294"/>
    </source>
</evidence>
<comment type="cofactor">
    <cofactor evidence="15">
        <name>FAD</name>
        <dbReference type="ChEBI" id="CHEBI:57692"/>
    </cofactor>
    <text evidence="15">Binds 1 FAD per monomer.</text>
</comment>
<dbReference type="GO" id="GO:0009698">
    <property type="term" value="P:phenylpropanoid metabolic process"/>
    <property type="evidence" value="ECO:0007669"/>
    <property type="project" value="UniProtKB-KW"/>
</dbReference>
<dbReference type="InterPro" id="IPR017927">
    <property type="entry name" value="FAD-bd_FR_type"/>
</dbReference>
<dbReference type="PANTHER" id="PTHR19384">
    <property type="entry name" value="NITRIC OXIDE SYNTHASE-RELATED"/>
    <property type="match status" value="1"/>
</dbReference>
<dbReference type="InterPro" id="IPR023173">
    <property type="entry name" value="NADPH_Cyt_P450_Rdtase_alpha"/>
</dbReference>
<dbReference type="STRING" id="93759.A0A1R3GHQ2"/>
<feature type="binding site" evidence="15">
    <location>
        <position position="218"/>
    </location>
    <ligand>
        <name>FMN</name>
        <dbReference type="ChEBI" id="CHEBI:58210"/>
    </ligand>
</feature>
<dbReference type="GO" id="GO:0010181">
    <property type="term" value="F:FMN binding"/>
    <property type="evidence" value="ECO:0007669"/>
    <property type="project" value="UniProtKB-UniRule"/>
</dbReference>
<dbReference type="SMART" id="SM00717">
    <property type="entry name" value="SANT"/>
    <property type="match status" value="1"/>
</dbReference>
<comment type="subcellular location">
    <subcellularLocation>
        <location evidence="2 15">Endoplasmic reticulum membrane</location>
        <topology evidence="2 15">Single-pass membrane protein</topology>
        <orientation evidence="2 15">Cytoplasmic side</orientation>
    </subcellularLocation>
    <subcellularLocation>
        <location evidence="1">Nucleus</location>
    </subcellularLocation>
</comment>
<dbReference type="FunFam" id="3.40.50.360:FF:000023">
    <property type="entry name" value="NADPH--cytochrome P450 reductase"/>
    <property type="match status" value="1"/>
</dbReference>
<dbReference type="FunFam" id="1.20.990.10:FF:000003">
    <property type="entry name" value="NADPH--cytochrome P450 reductase"/>
    <property type="match status" value="1"/>
</dbReference>
<evidence type="ECO:0000256" key="11">
    <source>
        <dbReference type="ARBA" id="ARBA00023051"/>
    </source>
</evidence>
<evidence type="ECO:0000256" key="12">
    <source>
        <dbReference type="ARBA" id="ARBA00023136"/>
    </source>
</evidence>
<feature type="binding site" evidence="15">
    <location>
        <position position="310"/>
    </location>
    <ligand>
        <name>NADP(+)</name>
        <dbReference type="ChEBI" id="CHEBI:58349"/>
    </ligand>
</feature>
<dbReference type="InterPro" id="IPR009057">
    <property type="entry name" value="Homeodomain-like_sf"/>
</dbReference>
<evidence type="ECO:0000256" key="6">
    <source>
        <dbReference type="ARBA" id="ARBA00022824"/>
    </source>
</evidence>
<proteinExistence type="inferred from homology"/>
<evidence type="ECO:0000256" key="1">
    <source>
        <dbReference type="ARBA" id="ARBA00004123"/>
    </source>
</evidence>
<keyword evidence="7 15" id="KW-0274">FAD</keyword>
<keyword evidence="11" id="KW-0587">Phenylpropanoid metabolism</keyword>
<dbReference type="SUPFAM" id="SSF52343">
    <property type="entry name" value="Ferredoxin reductase-like, C-terminal NADP-linked domain"/>
    <property type="match status" value="1"/>
</dbReference>
<feature type="compositionally biased region" description="Polar residues" evidence="16">
    <location>
        <begin position="1179"/>
        <end position="1188"/>
    </location>
</feature>
<dbReference type="GO" id="GO:0050660">
    <property type="term" value="F:flavin adenine dinucleotide binding"/>
    <property type="evidence" value="ECO:0007669"/>
    <property type="project" value="UniProtKB-UniRule"/>
</dbReference>
<evidence type="ECO:0000256" key="5">
    <source>
        <dbReference type="ARBA" id="ARBA00022692"/>
    </source>
</evidence>
<evidence type="ECO:0000256" key="16">
    <source>
        <dbReference type="SAM" id="MobiDB-lite"/>
    </source>
</evidence>
<dbReference type="EMBL" id="AWUE01022520">
    <property type="protein sequence ID" value="OMO57587.1"/>
    <property type="molecule type" value="Genomic_DNA"/>
</dbReference>
<comment type="caution">
    <text evidence="21">The sequence shown here is derived from an EMBL/GenBank/DDBJ whole genome shotgun (WGS) entry which is preliminary data.</text>
</comment>
<dbReference type="InterPro" id="IPR017930">
    <property type="entry name" value="Myb_dom"/>
</dbReference>
<feature type="binding site" evidence="15">
    <location>
        <position position="692"/>
    </location>
    <ligand>
        <name>FAD</name>
        <dbReference type="ChEBI" id="CHEBI:57692"/>
    </ligand>
</feature>
<dbReference type="FunFam" id="3.40.50.80:FF:000001">
    <property type="entry name" value="NADPH--cytochrome P450 reductase 1"/>
    <property type="match status" value="1"/>
</dbReference>
<feature type="compositionally biased region" description="Basic and acidic residues" evidence="16">
    <location>
        <begin position="1377"/>
        <end position="1393"/>
    </location>
</feature>
<feature type="binding site" evidence="15">
    <location>
        <begin position="612"/>
        <end position="613"/>
    </location>
    <ligand>
        <name>NADP(+)</name>
        <dbReference type="ChEBI" id="CHEBI:58349"/>
    </ligand>
</feature>
<evidence type="ECO:0000259" key="20">
    <source>
        <dbReference type="PROSITE" id="PS51384"/>
    </source>
</evidence>
<feature type="transmembrane region" description="Helical" evidence="15">
    <location>
        <begin position="27"/>
        <end position="46"/>
    </location>
</feature>
<dbReference type="Gene3D" id="1.10.10.60">
    <property type="entry name" value="Homeodomain-like"/>
    <property type="match status" value="1"/>
</dbReference>
<keyword evidence="4 15" id="KW-0288">FMN</keyword>
<evidence type="ECO:0000256" key="4">
    <source>
        <dbReference type="ARBA" id="ARBA00022643"/>
    </source>
</evidence>